<accession>A0A2G9TDX0</accession>
<keyword evidence="6 10" id="KW-0106">Calcium</keyword>
<evidence type="ECO:0000256" key="7">
    <source>
        <dbReference type="ARBA" id="ARBA00022989"/>
    </source>
</evidence>
<dbReference type="FunFam" id="2.60.40.60:FF:000058">
    <property type="entry name" value="FAT atypical cadherin 3"/>
    <property type="match status" value="1"/>
</dbReference>
<dbReference type="GO" id="GO:0008013">
    <property type="term" value="F:beta-catenin binding"/>
    <property type="evidence" value="ECO:0007669"/>
    <property type="project" value="TreeGrafter"/>
</dbReference>
<evidence type="ECO:0000256" key="9">
    <source>
        <dbReference type="ARBA" id="ARBA00023157"/>
    </source>
</evidence>
<organism evidence="12 13">
    <name type="scientific">Teladorsagia circumcincta</name>
    <name type="common">Brown stomach worm</name>
    <name type="synonym">Ostertagia circumcincta</name>
    <dbReference type="NCBI Taxonomy" id="45464"/>
    <lineage>
        <taxon>Eukaryota</taxon>
        <taxon>Metazoa</taxon>
        <taxon>Ecdysozoa</taxon>
        <taxon>Nematoda</taxon>
        <taxon>Chromadorea</taxon>
        <taxon>Rhabditida</taxon>
        <taxon>Rhabditina</taxon>
        <taxon>Rhabditomorpha</taxon>
        <taxon>Strongyloidea</taxon>
        <taxon>Trichostrongylidae</taxon>
        <taxon>Teladorsagia</taxon>
    </lineage>
</organism>
<evidence type="ECO:0000256" key="2">
    <source>
        <dbReference type="ARBA" id="ARBA00022536"/>
    </source>
</evidence>
<evidence type="ECO:0000256" key="3">
    <source>
        <dbReference type="ARBA" id="ARBA00022692"/>
    </source>
</evidence>
<dbReference type="InterPro" id="IPR015919">
    <property type="entry name" value="Cadherin-like_sf"/>
</dbReference>
<dbReference type="Pfam" id="PF00028">
    <property type="entry name" value="Cadherin"/>
    <property type="match status" value="1"/>
</dbReference>
<comment type="subcellular location">
    <subcellularLocation>
        <location evidence="1">Membrane</location>
        <topology evidence="1">Single-pass membrane protein</topology>
    </subcellularLocation>
</comment>
<evidence type="ECO:0000313" key="13">
    <source>
        <dbReference type="Proteomes" id="UP000230423"/>
    </source>
</evidence>
<gene>
    <name evidence="12" type="ORF">TELCIR_22429</name>
</gene>
<dbReference type="OrthoDB" id="5870839at2759"/>
<dbReference type="GO" id="GO:0016342">
    <property type="term" value="C:catenin complex"/>
    <property type="evidence" value="ECO:0007669"/>
    <property type="project" value="TreeGrafter"/>
</dbReference>
<keyword evidence="13" id="KW-1185">Reference proteome</keyword>
<dbReference type="InterPro" id="IPR039808">
    <property type="entry name" value="Cadherin"/>
</dbReference>
<reference evidence="12 13" key="1">
    <citation type="submission" date="2015-09" db="EMBL/GenBank/DDBJ databases">
        <title>Draft genome of the parasitic nematode Teladorsagia circumcincta isolate WARC Sus (inbred).</title>
        <authorList>
            <person name="Mitreva M."/>
        </authorList>
    </citation>
    <scope>NUCLEOTIDE SEQUENCE [LARGE SCALE GENOMIC DNA]</scope>
    <source>
        <strain evidence="12 13">S</strain>
    </source>
</reference>
<keyword evidence="7" id="KW-1133">Transmembrane helix</keyword>
<dbReference type="PANTHER" id="PTHR24027">
    <property type="entry name" value="CADHERIN-23"/>
    <property type="match status" value="1"/>
</dbReference>
<dbReference type="GO" id="GO:0016477">
    <property type="term" value="P:cell migration"/>
    <property type="evidence" value="ECO:0007669"/>
    <property type="project" value="TreeGrafter"/>
</dbReference>
<evidence type="ECO:0000256" key="5">
    <source>
        <dbReference type="ARBA" id="ARBA00022737"/>
    </source>
</evidence>
<dbReference type="EMBL" id="KZ381481">
    <property type="protein sequence ID" value="PIO56176.1"/>
    <property type="molecule type" value="Genomic_DNA"/>
</dbReference>
<evidence type="ECO:0000256" key="4">
    <source>
        <dbReference type="ARBA" id="ARBA00022729"/>
    </source>
</evidence>
<dbReference type="PROSITE" id="PS00232">
    <property type="entry name" value="CADHERIN_1"/>
    <property type="match status" value="1"/>
</dbReference>
<evidence type="ECO:0000256" key="8">
    <source>
        <dbReference type="ARBA" id="ARBA00023136"/>
    </source>
</evidence>
<dbReference type="InterPro" id="IPR002126">
    <property type="entry name" value="Cadherin-like_dom"/>
</dbReference>
<dbReference type="SUPFAM" id="SSF49313">
    <property type="entry name" value="Cadherin-like"/>
    <property type="match status" value="1"/>
</dbReference>
<keyword evidence="8" id="KW-0472">Membrane</keyword>
<protein>
    <submittedName>
        <fullName evidence="12">Cadherin domain protein</fullName>
    </submittedName>
</protein>
<evidence type="ECO:0000256" key="10">
    <source>
        <dbReference type="PROSITE-ProRule" id="PRU00043"/>
    </source>
</evidence>
<sequence>ITVLDDNDNAPEFDQPYYAIHVRENTKRGQKVFKVTVTDRDQGQNAVVRYSILEQSPFSIDKATGEIRVVDTVDRE</sequence>
<dbReference type="CDD" id="cd11304">
    <property type="entry name" value="Cadherin_repeat"/>
    <property type="match status" value="1"/>
</dbReference>
<keyword evidence="2" id="KW-0245">EGF-like domain</keyword>
<evidence type="ECO:0000313" key="12">
    <source>
        <dbReference type="EMBL" id="PIO56176.1"/>
    </source>
</evidence>
<dbReference type="GO" id="GO:0007156">
    <property type="term" value="P:homophilic cell adhesion via plasma membrane adhesion molecules"/>
    <property type="evidence" value="ECO:0007669"/>
    <property type="project" value="InterPro"/>
</dbReference>
<dbReference type="PROSITE" id="PS50268">
    <property type="entry name" value="CADHERIN_2"/>
    <property type="match status" value="1"/>
</dbReference>
<feature type="domain" description="Cadherin" evidence="11">
    <location>
        <begin position="14"/>
        <end position="76"/>
    </location>
</feature>
<dbReference type="Gene3D" id="2.60.40.60">
    <property type="entry name" value="Cadherins"/>
    <property type="match status" value="1"/>
</dbReference>
<keyword evidence="5" id="KW-0677">Repeat</keyword>
<keyword evidence="9" id="KW-1015">Disulfide bond</keyword>
<keyword evidence="4" id="KW-0732">Signal</keyword>
<evidence type="ECO:0000256" key="1">
    <source>
        <dbReference type="ARBA" id="ARBA00004167"/>
    </source>
</evidence>
<dbReference type="Proteomes" id="UP000230423">
    <property type="component" value="Unassembled WGS sequence"/>
</dbReference>
<dbReference type="GO" id="GO:0005509">
    <property type="term" value="F:calcium ion binding"/>
    <property type="evidence" value="ECO:0007669"/>
    <property type="project" value="UniProtKB-UniRule"/>
</dbReference>
<dbReference type="PRINTS" id="PR00205">
    <property type="entry name" value="CADHERIN"/>
</dbReference>
<dbReference type="PANTHER" id="PTHR24027:SF438">
    <property type="entry name" value="CADHERIN 23"/>
    <property type="match status" value="1"/>
</dbReference>
<feature type="non-terminal residue" evidence="12">
    <location>
        <position position="1"/>
    </location>
</feature>
<dbReference type="GO" id="GO:0045296">
    <property type="term" value="F:cadherin binding"/>
    <property type="evidence" value="ECO:0007669"/>
    <property type="project" value="TreeGrafter"/>
</dbReference>
<name>A0A2G9TDX0_TELCI</name>
<dbReference type="AlphaFoldDB" id="A0A2G9TDX0"/>
<keyword evidence="3" id="KW-0812">Transmembrane</keyword>
<dbReference type="InterPro" id="IPR020894">
    <property type="entry name" value="Cadherin_CS"/>
</dbReference>
<evidence type="ECO:0000256" key="6">
    <source>
        <dbReference type="ARBA" id="ARBA00022837"/>
    </source>
</evidence>
<evidence type="ECO:0000259" key="11">
    <source>
        <dbReference type="PROSITE" id="PS50268"/>
    </source>
</evidence>
<proteinExistence type="predicted"/>